<dbReference type="RefSeq" id="XP_021275418.1">
    <property type="nucleotide sequence ID" value="XM_021419743.1"/>
</dbReference>
<dbReference type="InterPro" id="IPR036529">
    <property type="entry name" value="KIX_dom_sf"/>
</dbReference>
<dbReference type="Gene3D" id="1.10.246.20">
    <property type="entry name" value="Coactivator CBP, KIX domain"/>
    <property type="match status" value="1"/>
</dbReference>
<evidence type="ECO:0000313" key="5">
    <source>
        <dbReference type="RefSeq" id="XP_021275418.1"/>
    </source>
</evidence>
<dbReference type="GeneID" id="110410162"/>
<dbReference type="PANTHER" id="PTHR35300">
    <property type="entry name" value="COACTIVATOR CBP, KIX DOMAIN-CONTAINING PROTEIN-RELATED"/>
    <property type="match status" value="1"/>
</dbReference>
<gene>
    <name evidence="3 4 5" type="primary">LOC110410162</name>
</gene>
<dbReference type="AlphaFoldDB" id="A0A6J0ZKI8"/>
<keyword evidence="2" id="KW-1185">Reference proteome</keyword>
<dbReference type="OrthoDB" id="1937968at2759"/>
<accession>A0A6J0ZKI8</accession>
<evidence type="ECO:0000313" key="2">
    <source>
        <dbReference type="Proteomes" id="UP000504621"/>
    </source>
</evidence>
<keyword evidence="1" id="KW-0539">Nucleus</keyword>
<organism evidence="2 5">
    <name type="scientific">Herrania umbratica</name>
    <dbReference type="NCBI Taxonomy" id="108875"/>
    <lineage>
        <taxon>Eukaryota</taxon>
        <taxon>Viridiplantae</taxon>
        <taxon>Streptophyta</taxon>
        <taxon>Embryophyta</taxon>
        <taxon>Tracheophyta</taxon>
        <taxon>Spermatophyta</taxon>
        <taxon>Magnoliopsida</taxon>
        <taxon>eudicotyledons</taxon>
        <taxon>Gunneridae</taxon>
        <taxon>Pentapetalae</taxon>
        <taxon>rosids</taxon>
        <taxon>malvids</taxon>
        <taxon>Malvales</taxon>
        <taxon>Malvaceae</taxon>
        <taxon>Byttnerioideae</taxon>
        <taxon>Herrania</taxon>
    </lineage>
</organism>
<dbReference type="PANTHER" id="PTHR35300:SF5">
    <property type="entry name" value="HISTONE ACETYLTRANSFERASE"/>
    <property type="match status" value="1"/>
</dbReference>
<proteinExistence type="predicted"/>
<protein>
    <submittedName>
        <fullName evidence="3 4">Uncharacterized protein LOC110410162 isoform X1</fullName>
    </submittedName>
</protein>
<dbReference type="RefSeq" id="XP_021275417.1">
    <property type="nucleotide sequence ID" value="XM_021419742.1"/>
</dbReference>
<dbReference type="GO" id="GO:0003712">
    <property type="term" value="F:transcription coregulator activity"/>
    <property type="evidence" value="ECO:0007669"/>
    <property type="project" value="InterPro"/>
</dbReference>
<evidence type="ECO:0000313" key="3">
    <source>
        <dbReference type="RefSeq" id="XP_021275416.1"/>
    </source>
</evidence>
<dbReference type="GO" id="GO:0006355">
    <property type="term" value="P:regulation of DNA-templated transcription"/>
    <property type="evidence" value="ECO:0007669"/>
    <property type="project" value="InterPro"/>
</dbReference>
<dbReference type="RefSeq" id="XP_021275416.1">
    <property type="nucleotide sequence ID" value="XM_021419741.1"/>
</dbReference>
<evidence type="ECO:0000313" key="4">
    <source>
        <dbReference type="RefSeq" id="XP_021275417.1"/>
    </source>
</evidence>
<evidence type="ECO:0000256" key="1">
    <source>
        <dbReference type="ARBA" id="ARBA00023242"/>
    </source>
</evidence>
<reference evidence="3 4" key="1">
    <citation type="submission" date="2025-04" db="UniProtKB">
        <authorList>
            <consortium name="RefSeq"/>
        </authorList>
    </citation>
    <scope>IDENTIFICATION</scope>
    <source>
        <tissue evidence="3 4">Leaf</tissue>
    </source>
</reference>
<sequence>MKKESQKHKLPQVSTEPGLLVLFEETKALLSSLFLLHSKSLKMPRPGPRPYVCERRAWHSDRHQPMRGSVIQEIFRVVNEIHSSATKKNKEWQEKLPVVVLKAEEIMYSKANSEAEYMDLKTLWDRTNDAINTIIKRDESTETGELLQPCIEAALNLGCTPRRTLRSQRNCNPRCYLSPGTQEAEYTTQANLTTNPNFMATYSGFMKSTIMNVTHLGSESQKHIAQDSNCTTNKFPFASENGPLPSYSQCLPMEKYPPPNLYSVYPLYYGNHHKFEEMQHGFGIFPKAISNTVEPAKMGVIDNLFSPDVDSSNNMNQTDVRNTSYNPHEIACDLSLRLGRPLSIPCWSVGKSRLQEIEDTGSTSLEWNRFGDLTPSIDKMLSSFPRSNREDPLNSSLNKWSVEGEHVNVDATMRKRKTVYGPAVDQQFCLPPKLPYSHLTGRMKSAGS</sequence>
<name>A0A6J0ZKI8_9ROSI</name>
<dbReference type="Proteomes" id="UP000504621">
    <property type="component" value="Unplaced"/>
</dbReference>